<dbReference type="SUPFAM" id="SSF52540">
    <property type="entry name" value="P-loop containing nucleoside triphosphate hydrolases"/>
    <property type="match status" value="1"/>
</dbReference>
<gene>
    <name evidence="2" type="ORF">PSM36_0481</name>
</gene>
<dbReference type="KEGG" id="psac:PSM36_0481"/>
<proteinExistence type="predicted"/>
<dbReference type="Pfam" id="PF13538">
    <property type="entry name" value="UvrD_C_2"/>
    <property type="match status" value="1"/>
</dbReference>
<reference evidence="2 3" key="1">
    <citation type="submission" date="2016-08" db="EMBL/GenBank/DDBJ databases">
        <authorList>
            <person name="Seilhamer J.J."/>
        </authorList>
    </citation>
    <scope>NUCLEOTIDE SEQUENCE [LARGE SCALE GENOMIC DNA]</scope>
    <source>
        <strain evidence="2">M3/6</strain>
    </source>
</reference>
<keyword evidence="2" id="KW-0347">Helicase</keyword>
<evidence type="ECO:0000313" key="3">
    <source>
        <dbReference type="Proteomes" id="UP000187464"/>
    </source>
</evidence>
<dbReference type="CDD" id="cd18809">
    <property type="entry name" value="SF1_C_RecD"/>
    <property type="match status" value="1"/>
</dbReference>
<accession>A0A1R3SUR3</accession>
<dbReference type="InterPro" id="IPR051055">
    <property type="entry name" value="PIF1_helicase"/>
</dbReference>
<evidence type="ECO:0000313" key="2">
    <source>
        <dbReference type="EMBL" id="SCD19311.1"/>
    </source>
</evidence>
<dbReference type="PANTHER" id="PTHR47642:SF5">
    <property type="entry name" value="ATP-DEPENDENT DNA HELICASE"/>
    <property type="match status" value="1"/>
</dbReference>
<dbReference type="EMBL" id="LT605205">
    <property type="protein sequence ID" value="SCD19311.1"/>
    <property type="molecule type" value="Genomic_DNA"/>
</dbReference>
<dbReference type="Gene3D" id="3.40.50.300">
    <property type="entry name" value="P-loop containing nucleotide triphosphate hydrolases"/>
    <property type="match status" value="2"/>
</dbReference>
<sequence length="488" mass="56642">MIIVLLLREKIPKKMVNRFFIEKISENFPFNFTDDQMKALEKIAGFLFSRIDDHIFLLTGYAGTGKSSLIGSLVKTMTEFRQKTVLLAPTGRAAKVFSGYAAQQAFTIHKKIYRQQKFAEGSPHFSLSENLHKHTLFIVDEASMISNESPDFSIFGTGRLLDDLIEYVYSAQGCRILFVGDSAQLPPVKQENSPALDRDMLRSYSLEVTEATLTQIVRQEEESGILYNATILRNALRFQMTEEYPKLKLEGFADVVRITGTELIDEISHAYQKEGMEETIVISRSNKRVNAYNSGIRNRVLYREEEISAGDILMITKNNYFWVENFEDLDFLANGEFVEVQRVRGEEEMYGFRFCNVLLYHRDYEIEFEAKIILDVLHTEVPGLTREQNDQLFFNVMEDYVDISRKRERFKKVKSNPWFNALQVKYGYAVTCHKAQGGEWKNVFLDLGYIQQSYMGESFYRWLYTSITRSSRKLFLVNLPDDFVELSK</sequence>
<protein>
    <submittedName>
        <fullName evidence="2">Helicase, putative, RecD/TraA family</fullName>
    </submittedName>
</protein>
<keyword evidence="2" id="KW-0378">Hydrolase</keyword>
<dbReference type="InterPro" id="IPR027417">
    <property type="entry name" value="P-loop_NTPase"/>
</dbReference>
<dbReference type="CDD" id="cd17933">
    <property type="entry name" value="DEXSc_RecD-like"/>
    <property type="match status" value="1"/>
</dbReference>
<keyword evidence="2" id="KW-0547">Nucleotide-binding</keyword>
<dbReference type="PANTHER" id="PTHR47642">
    <property type="entry name" value="ATP-DEPENDENT DNA HELICASE"/>
    <property type="match status" value="1"/>
</dbReference>
<dbReference type="GO" id="GO:0004386">
    <property type="term" value="F:helicase activity"/>
    <property type="evidence" value="ECO:0007669"/>
    <property type="project" value="UniProtKB-KW"/>
</dbReference>
<dbReference type="STRING" id="1642647.PSM36_0481"/>
<evidence type="ECO:0000259" key="1">
    <source>
        <dbReference type="Pfam" id="PF13538"/>
    </source>
</evidence>
<organism evidence="2 3">
    <name type="scientific">Proteiniphilum saccharofermentans</name>
    <dbReference type="NCBI Taxonomy" id="1642647"/>
    <lineage>
        <taxon>Bacteria</taxon>
        <taxon>Pseudomonadati</taxon>
        <taxon>Bacteroidota</taxon>
        <taxon>Bacteroidia</taxon>
        <taxon>Bacteroidales</taxon>
        <taxon>Dysgonomonadaceae</taxon>
        <taxon>Proteiniphilum</taxon>
    </lineage>
</organism>
<dbReference type="InterPro" id="IPR027785">
    <property type="entry name" value="UvrD-like_helicase_C"/>
</dbReference>
<dbReference type="Proteomes" id="UP000187464">
    <property type="component" value="Chromosome I"/>
</dbReference>
<feature type="domain" description="UvrD-like helicase C-terminal" evidence="1">
    <location>
        <begin position="426"/>
        <end position="477"/>
    </location>
</feature>
<keyword evidence="2" id="KW-0067">ATP-binding</keyword>
<dbReference type="AlphaFoldDB" id="A0A1R3SUR3"/>
<name>A0A1R3SUR3_9BACT</name>
<keyword evidence="3" id="KW-1185">Reference proteome</keyword>
<dbReference type="Pfam" id="PF13604">
    <property type="entry name" value="AAA_30"/>
    <property type="match status" value="1"/>
</dbReference>